<accession>A0ACC1CP63</accession>
<name>A0ACC1CP63_9NEOP</name>
<keyword evidence="2" id="KW-1185">Reference proteome</keyword>
<proteinExistence type="predicted"/>
<gene>
    <name evidence="1" type="ORF">K1T71_011438</name>
</gene>
<comment type="caution">
    <text evidence="1">The sequence shown here is derived from an EMBL/GenBank/DDBJ whole genome shotgun (WGS) entry which is preliminary data.</text>
</comment>
<dbReference type="EMBL" id="CM034406">
    <property type="protein sequence ID" value="KAJ0173262.1"/>
    <property type="molecule type" value="Genomic_DNA"/>
</dbReference>
<evidence type="ECO:0000313" key="1">
    <source>
        <dbReference type="EMBL" id="KAJ0173262.1"/>
    </source>
</evidence>
<protein>
    <submittedName>
        <fullName evidence="1">Uncharacterized protein</fullName>
    </submittedName>
</protein>
<dbReference type="Proteomes" id="UP000824533">
    <property type="component" value="Linkage Group LG20"/>
</dbReference>
<reference evidence="1 2" key="1">
    <citation type="journal article" date="2021" name="Front. Genet.">
        <title>Chromosome-Level Genome Assembly Reveals Significant Gene Expansion in the Toll and IMD Signaling Pathways of Dendrolimus kikuchii.</title>
        <authorList>
            <person name="Zhou J."/>
            <person name="Wu P."/>
            <person name="Xiong Z."/>
            <person name="Liu N."/>
            <person name="Zhao N."/>
            <person name="Ji M."/>
            <person name="Qiu Y."/>
            <person name="Yang B."/>
        </authorList>
    </citation>
    <scope>NUCLEOTIDE SEQUENCE [LARGE SCALE GENOMIC DNA]</scope>
    <source>
        <strain evidence="1">Ann1</strain>
    </source>
</reference>
<sequence>MNSFLRPVYDSYTESQESTKELEENSTSESSIDLLTNCSPSRHSDLASKSNIDTIPNLKRKPLNGPELIPTRAQTVEAFKLVKQSDQLRDDDECSTFGILIAQKLRKLTETRRDFIMARINQVFYEENMQRERQFTSQHSISSTLPRHAESSYMTMPTEVVSNDNSDYDQGFVLKEESCSSSDM</sequence>
<organism evidence="1 2">
    <name type="scientific">Dendrolimus kikuchii</name>
    <dbReference type="NCBI Taxonomy" id="765133"/>
    <lineage>
        <taxon>Eukaryota</taxon>
        <taxon>Metazoa</taxon>
        <taxon>Ecdysozoa</taxon>
        <taxon>Arthropoda</taxon>
        <taxon>Hexapoda</taxon>
        <taxon>Insecta</taxon>
        <taxon>Pterygota</taxon>
        <taxon>Neoptera</taxon>
        <taxon>Endopterygota</taxon>
        <taxon>Lepidoptera</taxon>
        <taxon>Glossata</taxon>
        <taxon>Ditrysia</taxon>
        <taxon>Bombycoidea</taxon>
        <taxon>Lasiocampidae</taxon>
        <taxon>Dendrolimus</taxon>
    </lineage>
</organism>
<evidence type="ECO:0000313" key="2">
    <source>
        <dbReference type="Proteomes" id="UP000824533"/>
    </source>
</evidence>